<name>U2TU45_9ACTN</name>
<keyword evidence="2" id="KW-1185">Reference proteome</keyword>
<dbReference type="eggNOG" id="ENOG5031U3E">
    <property type="taxonomic scope" value="Bacteria"/>
</dbReference>
<proteinExistence type="predicted"/>
<dbReference type="Proteomes" id="UP000016638">
    <property type="component" value="Unassembled WGS sequence"/>
</dbReference>
<dbReference type="STRING" id="1125712.HMPREF1316_1577"/>
<dbReference type="PATRIC" id="fig|1125712.3.peg.636"/>
<evidence type="ECO:0000313" key="2">
    <source>
        <dbReference type="Proteomes" id="UP000016638"/>
    </source>
</evidence>
<organism evidence="1 2">
    <name type="scientific">Olsenella profusa F0195</name>
    <dbReference type="NCBI Taxonomy" id="1125712"/>
    <lineage>
        <taxon>Bacteria</taxon>
        <taxon>Bacillati</taxon>
        <taxon>Actinomycetota</taxon>
        <taxon>Coriobacteriia</taxon>
        <taxon>Coriobacteriales</taxon>
        <taxon>Atopobiaceae</taxon>
        <taxon>Olsenella</taxon>
    </lineage>
</organism>
<reference evidence="1 2" key="1">
    <citation type="submission" date="2013-08" db="EMBL/GenBank/DDBJ databases">
        <authorList>
            <person name="Durkin A.S."/>
            <person name="Haft D.R."/>
            <person name="McCorrison J."/>
            <person name="Torralba M."/>
            <person name="Gillis M."/>
            <person name="Haft D.H."/>
            <person name="Methe B."/>
            <person name="Sutton G."/>
            <person name="Nelson K.E."/>
        </authorList>
    </citation>
    <scope>NUCLEOTIDE SEQUENCE [LARGE SCALE GENOMIC DNA]</scope>
    <source>
        <strain evidence="1 2">F0195</strain>
    </source>
</reference>
<dbReference type="EMBL" id="AWEZ01000020">
    <property type="protein sequence ID" value="ERL09865.1"/>
    <property type="molecule type" value="Genomic_DNA"/>
</dbReference>
<gene>
    <name evidence="1" type="ORF">HMPREF1316_1577</name>
</gene>
<accession>U2TU45</accession>
<dbReference type="AlphaFoldDB" id="U2TU45"/>
<comment type="caution">
    <text evidence="1">The sequence shown here is derived from an EMBL/GenBank/DDBJ whole genome shotgun (WGS) entry which is preliminary data.</text>
</comment>
<protein>
    <submittedName>
        <fullName evidence="1">Uncharacterized protein</fullName>
    </submittedName>
</protein>
<sequence>MLFKKRNQIDLAELPLERLPLSREDLFVLFDGCDSGGVACNVGSMDLASASMEKSWQGPWRESMVGRLHPAGWVDAEGNPNPKLERALAPLRRPGLTITDGRAGKDRTMGVTMGDDGATGLVQAAPGIFNLKPLPDDRSRWPQSFRELFDERKFPFQAATREWHERFVEYDTDPLFRALNTNDRRFVRSYCAEHGLDIEPMLELAHAVGSITWRRYEVYVDDRRGCTMGREYGWNDPDVCRGPVYMRWCVIVPKLGAMYARCHAAHEGIPEDWCNNFPDWEDPTAFVAVDFYEDGDLFHALDHAYPWPGESNPSS</sequence>
<dbReference type="RefSeq" id="WP_021725493.1">
    <property type="nucleotide sequence ID" value="NZ_AWEZ01000020.1"/>
</dbReference>
<evidence type="ECO:0000313" key="1">
    <source>
        <dbReference type="EMBL" id="ERL09865.1"/>
    </source>
</evidence>
<dbReference type="OrthoDB" id="3192474at2"/>